<dbReference type="InterPro" id="IPR001279">
    <property type="entry name" value="Metallo-B-lactamas"/>
</dbReference>
<organism evidence="2 3">
    <name type="scientific">Amycolatopsis japonica</name>
    <dbReference type="NCBI Taxonomy" id="208439"/>
    <lineage>
        <taxon>Bacteria</taxon>
        <taxon>Bacillati</taxon>
        <taxon>Actinomycetota</taxon>
        <taxon>Actinomycetes</taxon>
        <taxon>Pseudonocardiales</taxon>
        <taxon>Pseudonocardiaceae</taxon>
        <taxon>Amycolatopsis</taxon>
        <taxon>Amycolatopsis japonica group</taxon>
    </lineage>
</organism>
<protein>
    <recommendedName>
        <fullName evidence="1">Metallo-beta-lactamase domain-containing protein</fullName>
    </recommendedName>
</protein>
<dbReference type="KEGG" id="aja:AJAP_04520"/>
<sequence length="267" mass="29540">MSELPICVACGMQYAEPRSDCPICEDERQYIPQAGQRWTDLDTVRASGTYQARIEEQGPGLIGVGSTPNFAIGERALLVKAESGNFLWDCAGFIDDDLVAKVRDLGGLTGIAISHPHYYTTMVEWAHAFDVPVYLHEGDQQWIGRPDPAIKLWSGTTLDVAPDLRLINLGVHFAGGTVLHWPGGENGRGAVLSGDILQVIPDRRFVGMMYSYPNLIPERPEVVRRAAELLEPYAFEAIYGAWWDAIIRTDGHEAVQRSAKRYLSQVG</sequence>
<dbReference type="Proteomes" id="UP000028492">
    <property type="component" value="Chromosome"/>
</dbReference>
<dbReference type="PANTHER" id="PTHR36839:SF1">
    <property type="entry name" value="METALLO-BETA-LACTAMASE FAMILY PROTEIN (AFU_ORTHOLOGUE AFUA_5G12770)"/>
    <property type="match status" value="1"/>
</dbReference>
<name>A0A075UN38_9PSEU</name>
<dbReference type="AlphaFoldDB" id="A0A075UN38"/>
<dbReference type="PANTHER" id="PTHR36839">
    <property type="entry name" value="METALLO-BETA-LACTAMASE FAMILY PROTEIN (AFU_ORTHOLOGUE AFUA_5G12770)"/>
    <property type="match status" value="1"/>
</dbReference>
<accession>A0A075UN38</accession>
<reference evidence="2 3" key="1">
    <citation type="journal article" date="2014" name="J. Biotechnol.">
        <title>Complete genome sequence of the actinobacterium Amycolatopsis japonica MG417-CF17(T) (=DSM 44213T) producing (S,S)-N,N'-ethylenediaminedisuccinic acid.</title>
        <authorList>
            <person name="Stegmann E."/>
            <person name="Albersmeier A."/>
            <person name="Spohn M."/>
            <person name="Gert H."/>
            <person name="Weber T."/>
            <person name="Wohlleben W."/>
            <person name="Kalinowski J."/>
            <person name="Ruckert C."/>
        </authorList>
    </citation>
    <scope>NUCLEOTIDE SEQUENCE [LARGE SCALE GENOMIC DNA]</scope>
    <source>
        <strain evidence="3">MG417-CF17 (DSM 44213)</strain>
    </source>
</reference>
<dbReference type="SMART" id="SM00849">
    <property type="entry name" value="Lactamase_B"/>
    <property type="match status" value="1"/>
</dbReference>
<dbReference type="HOGENOM" id="CLU_047034_0_0_11"/>
<dbReference type="InterPro" id="IPR036866">
    <property type="entry name" value="RibonucZ/Hydroxyglut_hydro"/>
</dbReference>
<evidence type="ECO:0000259" key="1">
    <source>
        <dbReference type="SMART" id="SM00849"/>
    </source>
</evidence>
<gene>
    <name evidence="2" type="ORF">AJAP_04520</name>
</gene>
<dbReference type="eggNOG" id="COG0491">
    <property type="taxonomic scope" value="Bacteria"/>
</dbReference>
<keyword evidence="3" id="KW-1185">Reference proteome</keyword>
<dbReference type="SUPFAM" id="SSF56281">
    <property type="entry name" value="Metallo-hydrolase/oxidoreductase"/>
    <property type="match status" value="1"/>
</dbReference>
<evidence type="ECO:0000313" key="3">
    <source>
        <dbReference type="Proteomes" id="UP000028492"/>
    </source>
</evidence>
<dbReference type="EMBL" id="CP008953">
    <property type="protein sequence ID" value="AIG73826.1"/>
    <property type="molecule type" value="Genomic_DNA"/>
</dbReference>
<dbReference type="RefSeq" id="WP_038508370.1">
    <property type="nucleotide sequence ID" value="NZ_CP008953.1"/>
</dbReference>
<feature type="domain" description="Metallo-beta-lactamase" evidence="1">
    <location>
        <begin position="73"/>
        <end position="242"/>
    </location>
</feature>
<evidence type="ECO:0000313" key="2">
    <source>
        <dbReference type="EMBL" id="AIG73826.1"/>
    </source>
</evidence>
<proteinExistence type="predicted"/>
<dbReference type="Gene3D" id="3.60.15.10">
    <property type="entry name" value="Ribonuclease Z/Hydroxyacylglutathione hydrolase-like"/>
    <property type="match status" value="1"/>
</dbReference>